<dbReference type="EMBL" id="RBAN01000002">
    <property type="protein sequence ID" value="RKN56012.1"/>
    <property type="molecule type" value="Genomic_DNA"/>
</dbReference>
<dbReference type="Proteomes" id="UP000279968">
    <property type="component" value="Unassembled WGS sequence"/>
</dbReference>
<evidence type="ECO:0000256" key="1">
    <source>
        <dbReference type="SAM" id="MobiDB-lite"/>
    </source>
</evidence>
<proteinExistence type="predicted"/>
<protein>
    <submittedName>
        <fullName evidence="2">Uncharacterized protein</fullName>
    </submittedName>
</protein>
<feature type="region of interest" description="Disordered" evidence="1">
    <location>
        <begin position="47"/>
        <end position="80"/>
    </location>
</feature>
<name>A0A3B0A679_9ACTN</name>
<comment type="caution">
    <text evidence="2">The sequence shown here is derived from an EMBL/GenBank/DDBJ whole genome shotgun (WGS) entry which is preliminary data.</text>
</comment>
<dbReference type="AlphaFoldDB" id="A0A3B0A679"/>
<organism evidence="2 3">
    <name type="scientific">Micromonospora costi</name>
    <dbReference type="NCBI Taxonomy" id="1530042"/>
    <lineage>
        <taxon>Bacteria</taxon>
        <taxon>Bacillati</taxon>
        <taxon>Actinomycetota</taxon>
        <taxon>Actinomycetes</taxon>
        <taxon>Micromonosporales</taxon>
        <taxon>Micromonosporaceae</taxon>
        <taxon>Micromonospora</taxon>
    </lineage>
</organism>
<keyword evidence="3" id="KW-1185">Reference proteome</keyword>
<accession>A0A3B0A679</accession>
<reference evidence="2 3" key="1">
    <citation type="journal article" date="2015" name="Int. J. Syst. Evol. Microbiol.">
        <title>Micromonospora costi sp. nov., isolated from a leaf of Costus speciosus.</title>
        <authorList>
            <person name="Thawai C."/>
        </authorList>
    </citation>
    <scope>NUCLEOTIDE SEQUENCE [LARGE SCALE GENOMIC DNA]</scope>
    <source>
        <strain evidence="2 3">CS1-12</strain>
    </source>
</reference>
<gene>
    <name evidence="2" type="ORF">D7193_15620</name>
</gene>
<evidence type="ECO:0000313" key="3">
    <source>
        <dbReference type="Proteomes" id="UP000279968"/>
    </source>
</evidence>
<evidence type="ECO:0000313" key="2">
    <source>
        <dbReference type="EMBL" id="RKN56012.1"/>
    </source>
</evidence>
<sequence>MLVDLLPRSAHPGVAAVEPWRGITGGEDERGLVVRFRDGAQFGLKVVAGSPNGGSPTGPDEYEPAGGPPGDVSGVGGDGPTGAEAFAGYLAAVVEAAGHPEVTAALTSQTEISQPMQRSVRVDLVDGKVLLVLFARAAGPGDRRLPDWDVSKWGAMA</sequence>